<sequence length="16" mass="1648">MSTRLSAPSQPDSAEA</sequence>
<dbReference type="AlphaFoldDB" id="A0A8A3NZ35"/>
<dbReference type="Proteomes" id="UP000672032">
    <property type="component" value="Chromosome 1"/>
</dbReference>
<accession>A0A8A3NZ35</accession>
<reference evidence="1" key="1">
    <citation type="submission" date="2020-10" db="EMBL/GenBank/DDBJ databases">
        <title>Genome Sequence of Monilinia vaccinii-corymbosi Sheds Light on Mummy Berry Disease Infection of Blueberry and Mating Type.</title>
        <authorList>
            <person name="Yow A.G."/>
            <person name="Zhang Y."/>
            <person name="Bansal K."/>
            <person name="Eacker S.M."/>
            <person name="Sullivan S."/>
            <person name="Liachko I."/>
            <person name="Cubeta M.A."/>
            <person name="Rollins J.A."/>
            <person name="Ashrafi H."/>
        </authorList>
    </citation>
    <scope>NUCLEOTIDE SEQUENCE</scope>
    <source>
        <strain evidence="1">RL-1</strain>
    </source>
</reference>
<gene>
    <name evidence="1" type="ORF">DSL72_004370</name>
</gene>
<keyword evidence="2" id="KW-1185">Reference proteome</keyword>
<proteinExistence type="predicted"/>
<name>A0A8A3NZ35_9HELO</name>
<organism evidence="1 2">
    <name type="scientific">Monilinia vaccinii-corymbosi</name>
    <dbReference type="NCBI Taxonomy" id="61207"/>
    <lineage>
        <taxon>Eukaryota</taxon>
        <taxon>Fungi</taxon>
        <taxon>Dikarya</taxon>
        <taxon>Ascomycota</taxon>
        <taxon>Pezizomycotina</taxon>
        <taxon>Leotiomycetes</taxon>
        <taxon>Helotiales</taxon>
        <taxon>Sclerotiniaceae</taxon>
        <taxon>Monilinia</taxon>
    </lineage>
</organism>
<dbReference type="EMBL" id="CP063405">
    <property type="protein sequence ID" value="QSZ29852.1"/>
    <property type="molecule type" value="Genomic_DNA"/>
</dbReference>
<evidence type="ECO:0000313" key="1">
    <source>
        <dbReference type="EMBL" id="QSZ29852.1"/>
    </source>
</evidence>
<protein>
    <submittedName>
        <fullName evidence="1">Uncharacterized protein</fullName>
    </submittedName>
</protein>
<evidence type="ECO:0000313" key="2">
    <source>
        <dbReference type="Proteomes" id="UP000672032"/>
    </source>
</evidence>